<reference evidence="4 5" key="1">
    <citation type="submission" date="2024-02" db="EMBL/GenBank/DDBJ databases">
        <title>Bacteria isolated from the canopy kelp, Nereocystis luetkeana.</title>
        <authorList>
            <person name="Pfister C.A."/>
            <person name="Younker I.T."/>
            <person name="Light S.H."/>
        </authorList>
    </citation>
    <scope>NUCLEOTIDE SEQUENCE [LARGE SCALE GENOMIC DNA]</scope>
    <source>
        <strain evidence="4 5">TI.5.07</strain>
    </source>
</reference>
<dbReference type="Pfam" id="PF00106">
    <property type="entry name" value="adh_short"/>
    <property type="match status" value="1"/>
</dbReference>
<dbReference type="PRINTS" id="PR00081">
    <property type="entry name" value="GDHRDH"/>
</dbReference>
<dbReference type="InterPro" id="IPR002347">
    <property type="entry name" value="SDR_fam"/>
</dbReference>
<comment type="similarity">
    <text evidence="1">Belongs to the short-chain dehydrogenases/reductases (SDR) family.</text>
</comment>
<keyword evidence="2" id="KW-0560">Oxidoreductase</keyword>
<sequence>MTAMPPQQPDTQAPSARDDATTTEQREGKQVPDGAPQQSSRPATALRRVLITGATGEIGGALARAYAARGTTLILTGRKQRKLDAIAGECRALGAEVECTVLNLCDEETLFTWLDEVCAQGVPDIAIANAGMNTDIGPQGNGERWEDARRLLQTNVVGTFGMAHHLAMAMKARGSGQLVLLSSLAAWHGLALTPSYSGSKAAVKAYGEGLRSWLKPFGVGVTVVMPGYVTSPMCEAMPGPKPFEMPAEQAARRILKGAARNRARISFPFPLNFGCWWLSVLPAGISQRLLGWFNYTH</sequence>
<evidence type="ECO:0000256" key="3">
    <source>
        <dbReference type="SAM" id="MobiDB-lite"/>
    </source>
</evidence>
<comment type="caution">
    <text evidence="4">The sequence shown here is derived from an EMBL/GenBank/DDBJ whole genome shotgun (WGS) entry which is preliminary data.</text>
</comment>
<dbReference type="InterPro" id="IPR020904">
    <property type="entry name" value="Sc_DH/Rdtase_CS"/>
</dbReference>
<dbReference type="SUPFAM" id="SSF51735">
    <property type="entry name" value="NAD(P)-binding Rossmann-fold domains"/>
    <property type="match status" value="1"/>
</dbReference>
<dbReference type="InterPro" id="IPR036291">
    <property type="entry name" value="NAD(P)-bd_dom_sf"/>
</dbReference>
<feature type="region of interest" description="Disordered" evidence="3">
    <location>
        <begin position="1"/>
        <end position="43"/>
    </location>
</feature>
<protein>
    <submittedName>
        <fullName evidence="4">SDR family NAD(P)-dependent oxidoreductase</fullName>
    </submittedName>
</protein>
<gene>
    <name evidence="4" type="ORF">V6243_03530</name>
</gene>
<dbReference type="Gene3D" id="3.40.50.720">
    <property type="entry name" value="NAD(P)-binding Rossmann-like Domain"/>
    <property type="match status" value="1"/>
</dbReference>
<evidence type="ECO:0000256" key="1">
    <source>
        <dbReference type="ARBA" id="ARBA00006484"/>
    </source>
</evidence>
<dbReference type="PROSITE" id="PS00061">
    <property type="entry name" value="ADH_SHORT"/>
    <property type="match status" value="1"/>
</dbReference>
<feature type="compositionally biased region" description="Basic and acidic residues" evidence="3">
    <location>
        <begin position="16"/>
        <end position="30"/>
    </location>
</feature>
<dbReference type="Proteomes" id="UP001378242">
    <property type="component" value="Unassembled WGS sequence"/>
</dbReference>
<dbReference type="PANTHER" id="PTHR44196:SF1">
    <property type="entry name" value="DEHYDROGENASE_REDUCTASE SDR FAMILY MEMBER 7B"/>
    <property type="match status" value="1"/>
</dbReference>
<proteinExistence type="inferred from homology"/>
<name>A0ABU9GBN9_COBMA</name>
<accession>A0ABU9GBN9</accession>
<evidence type="ECO:0000313" key="4">
    <source>
        <dbReference type="EMBL" id="MEL0615889.1"/>
    </source>
</evidence>
<evidence type="ECO:0000313" key="5">
    <source>
        <dbReference type="Proteomes" id="UP001378242"/>
    </source>
</evidence>
<dbReference type="RefSeq" id="WP_341541870.1">
    <property type="nucleotide sequence ID" value="NZ_JBAKAP010000003.1"/>
</dbReference>
<evidence type="ECO:0000256" key="2">
    <source>
        <dbReference type="ARBA" id="ARBA00023002"/>
    </source>
</evidence>
<organism evidence="4 5">
    <name type="scientific">Cobetia marina</name>
    <name type="common">Deleya marina</name>
    <dbReference type="NCBI Taxonomy" id="28258"/>
    <lineage>
        <taxon>Bacteria</taxon>
        <taxon>Pseudomonadati</taxon>
        <taxon>Pseudomonadota</taxon>
        <taxon>Gammaproteobacteria</taxon>
        <taxon>Oceanospirillales</taxon>
        <taxon>Halomonadaceae</taxon>
        <taxon>Cobetia</taxon>
    </lineage>
</organism>
<keyword evidence="5" id="KW-1185">Reference proteome</keyword>
<dbReference type="EMBL" id="JBAKAP010000003">
    <property type="protein sequence ID" value="MEL0615889.1"/>
    <property type="molecule type" value="Genomic_DNA"/>
</dbReference>
<dbReference type="PANTHER" id="PTHR44196">
    <property type="entry name" value="DEHYDROGENASE/REDUCTASE SDR FAMILY MEMBER 7B"/>
    <property type="match status" value="1"/>
</dbReference>